<feature type="compositionally biased region" description="Polar residues" evidence="1">
    <location>
        <begin position="37"/>
        <end position="51"/>
    </location>
</feature>
<dbReference type="AlphaFoldDB" id="A0A9P4PFC0"/>
<keyword evidence="3" id="KW-1185">Reference proteome</keyword>
<dbReference type="Proteomes" id="UP000799764">
    <property type="component" value="Unassembled WGS sequence"/>
</dbReference>
<feature type="region of interest" description="Disordered" evidence="1">
    <location>
        <begin position="37"/>
        <end position="75"/>
    </location>
</feature>
<accession>A0A9P4PFC0</accession>
<organism evidence="2 3">
    <name type="scientific">Karstenula rhodostoma CBS 690.94</name>
    <dbReference type="NCBI Taxonomy" id="1392251"/>
    <lineage>
        <taxon>Eukaryota</taxon>
        <taxon>Fungi</taxon>
        <taxon>Dikarya</taxon>
        <taxon>Ascomycota</taxon>
        <taxon>Pezizomycotina</taxon>
        <taxon>Dothideomycetes</taxon>
        <taxon>Pleosporomycetidae</taxon>
        <taxon>Pleosporales</taxon>
        <taxon>Massarineae</taxon>
        <taxon>Didymosphaeriaceae</taxon>
        <taxon>Karstenula</taxon>
    </lineage>
</organism>
<reference evidence="2" key="1">
    <citation type="journal article" date="2020" name="Stud. Mycol.">
        <title>101 Dothideomycetes genomes: a test case for predicting lifestyles and emergence of pathogens.</title>
        <authorList>
            <person name="Haridas S."/>
            <person name="Albert R."/>
            <person name="Binder M."/>
            <person name="Bloem J."/>
            <person name="Labutti K."/>
            <person name="Salamov A."/>
            <person name="Andreopoulos B."/>
            <person name="Baker S."/>
            <person name="Barry K."/>
            <person name="Bills G."/>
            <person name="Bluhm B."/>
            <person name="Cannon C."/>
            <person name="Castanera R."/>
            <person name="Culley D."/>
            <person name="Daum C."/>
            <person name="Ezra D."/>
            <person name="Gonzalez J."/>
            <person name="Henrissat B."/>
            <person name="Kuo A."/>
            <person name="Liang C."/>
            <person name="Lipzen A."/>
            <person name="Lutzoni F."/>
            <person name="Magnuson J."/>
            <person name="Mondo S."/>
            <person name="Nolan M."/>
            <person name="Ohm R."/>
            <person name="Pangilinan J."/>
            <person name="Park H.-J."/>
            <person name="Ramirez L."/>
            <person name="Alfaro M."/>
            <person name="Sun H."/>
            <person name="Tritt A."/>
            <person name="Yoshinaga Y."/>
            <person name="Zwiers L.-H."/>
            <person name="Turgeon B."/>
            <person name="Goodwin S."/>
            <person name="Spatafora J."/>
            <person name="Crous P."/>
            <person name="Grigoriev I."/>
        </authorList>
    </citation>
    <scope>NUCLEOTIDE SEQUENCE</scope>
    <source>
        <strain evidence="2">CBS 690.94</strain>
    </source>
</reference>
<name>A0A9P4PFC0_9PLEO</name>
<evidence type="ECO:0000313" key="3">
    <source>
        <dbReference type="Proteomes" id="UP000799764"/>
    </source>
</evidence>
<gene>
    <name evidence="2" type="ORF">P171DRAFT_23712</name>
</gene>
<proteinExistence type="predicted"/>
<dbReference type="EMBL" id="MU001501">
    <property type="protein sequence ID" value="KAF2443994.1"/>
    <property type="molecule type" value="Genomic_DNA"/>
</dbReference>
<evidence type="ECO:0000313" key="2">
    <source>
        <dbReference type="EMBL" id="KAF2443994.1"/>
    </source>
</evidence>
<sequence>MEGALGPRGAQHHVIHALIRTFRLSTHGTTEATATLEPFNQQVRSPAQRTPSPEAAGSPCKAKMQEPGEQSSTLSPARYLVPSRLFFDGFSEGILEKLTADEQRALEYVYNNEKRRRCSNEDVLAKLPLDVVTSMMEIIAQSDTRTANQLTQASEYLYVIGT</sequence>
<protein>
    <submittedName>
        <fullName evidence="2">Uncharacterized protein</fullName>
    </submittedName>
</protein>
<comment type="caution">
    <text evidence="2">The sequence shown here is derived from an EMBL/GenBank/DDBJ whole genome shotgun (WGS) entry which is preliminary data.</text>
</comment>
<evidence type="ECO:0000256" key="1">
    <source>
        <dbReference type="SAM" id="MobiDB-lite"/>
    </source>
</evidence>